<keyword evidence="1" id="KW-0472">Membrane</keyword>
<dbReference type="EMBL" id="JAPFQN010000006">
    <property type="protein sequence ID" value="MCX2744932.1"/>
    <property type="molecule type" value="Genomic_DNA"/>
</dbReference>
<sequence>MLMKIKGNITFIVVVLVIGFFVYNLIPEISEDNFENRRLISKVNKEKFISSSFDGIVISKNSIPNSRGLHEYILKRGNDTLIFRDNYNFNLVLAYRLINSGDSIKKECGGVSVHIFKNAKTDTIYVIKDDSLALSFYNKKSYQHFEEEG</sequence>
<dbReference type="RefSeq" id="WP_266057465.1">
    <property type="nucleotide sequence ID" value="NZ_JAPFQN010000006.1"/>
</dbReference>
<feature type="transmembrane region" description="Helical" evidence="1">
    <location>
        <begin position="7"/>
        <end position="26"/>
    </location>
</feature>
<evidence type="ECO:0000313" key="3">
    <source>
        <dbReference type="Proteomes" id="UP001209885"/>
    </source>
</evidence>
<protein>
    <submittedName>
        <fullName evidence="2">Uncharacterized protein</fullName>
    </submittedName>
</protein>
<keyword evidence="1" id="KW-0812">Transmembrane</keyword>
<proteinExistence type="predicted"/>
<comment type="caution">
    <text evidence="2">The sequence shown here is derived from an EMBL/GenBank/DDBJ whole genome shotgun (WGS) entry which is preliminary data.</text>
</comment>
<evidence type="ECO:0000313" key="2">
    <source>
        <dbReference type="EMBL" id="MCX2744932.1"/>
    </source>
</evidence>
<reference evidence="2 3" key="1">
    <citation type="submission" date="2022-11" db="EMBL/GenBank/DDBJ databases">
        <title>The characterization of three novel Bacteroidetes species and genomic analysis of their roles in tidal elemental geochemical cycles.</title>
        <authorList>
            <person name="Ma K."/>
        </authorList>
    </citation>
    <scope>NUCLEOTIDE SEQUENCE [LARGE SCALE GENOMIC DNA]</scope>
    <source>
        <strain evidence="2 3">M17</strain>
    </source>
</reference>
<evidence type="ECO:0000256" key="1">
    <source>
        <dbReference type="SAM" id="Phobius"/>
    </source>
</evidence>
<organism evidence="2 3">
    <name type="scientific">Mangrovivirga halotolerans</name>
    <dbReference type="NCBI Taxonomy" id="2993936"/>
    <lineage>
        <taxon>Bacteria</taxon>
        <taxon>Pseudomonadati</taxon>
        <taxon>Bacteroidota</taxon>
        <taxon>Cytophagia</taxon>
        <taxon>Cytophagales</taxon>
        <taxon>Mangrovivirgaceae</taxon>
        <taxon>Mangrovivirga</taxon>
    </lineage>
</organism>
<dbReference type="Proteomes" id="UP001209885">
    <property type="component" value="Unassembled WGS sequence"/>
</dbReference>
<accession>A0ABT3RT06</accession>
<keyword evidence="1" id="KW-1133">Transmembrane helix</keyword>
<keyword evidence="3" id="KW-1185">Reference proteome</keyword>
<gene>
    <name evidence="2" type="ORF">OO013_13700</name>
</gene>
<name>A0ABT3RT06_9BACT</name>